<comment type="caution">
    <text evidence="2">The sequence shown here is derived from an EMBL/GenBank/DDBJ whole genome shotgun (WGS) entry which is preliminary data.</text>
</comment>
<keyword evidence="1" id="KW-0472">Membrane</keyword>
<name>A0ABV6DWB6_9ACTN</name>
<dbReference type="EMBL" id="JBHLXH010000001">
    <property type="protein sequence ID" value="MFC0221020.1"/>
    <property type="molecule type" value="Genomic_DNA"/>
</dbReference>
<accession>A0ABV6DWB6</accession>
<reference evidence="2 3" key="1">
    <citation type="submission" date="2024-09" db="EMBL/GenBank/DDBJ databases">
        <authorList>
            <person name="Sun Q."/>
            <person name="Mori K."/>
        </authorList>
    </citation>
    <scope>NUCLEOTIDE SEQUENCE [LARGE SCALE GENOMIC DNA]</scope>
    <source>
        <strain evidence="2 3">CCM 8654</strain>
    </source>
</reference>
<sequence length="73" mass="8024">MALHLRALRAACVVYALALITFVVWCWTGGDWGFGVQVGLPNMLVPVNLYYLFGVTARSVATYDELTTRTSSP</sequence>
<dbReference type="RefSeq" id="WP_378516730.1">
    <property type="nucleotide sequence ID" value="NZ_CBCSDI010000041.1"/>
</dbReference>
<dbReference type="Proteomes" id="UP001589698">
    <property type="component" value="Unassembled WGS sequence"/>
</dbReference>
<protein>
    <submittedName>
        <fullName evidence="2">Uncharacterized protein</fullName>
    </submittedName>
</protein>
<proteinExistence type="predicted"/>
<gene>
    <name evidence="2" type="ORF">ACFFJG_00900</name>
</gene>
<feature type="transmembrane region" description="Helical" evidence="1">
    <location>
        <begin position="34"/>
        <end position="53"/>
    </location>
</feature>
<feature type="transmembrane region" description="Helical" evidence="1">
    <location>
        <begin position="7"/>
        <end position="28"/>
    </location>
</feature>
<evidence type="ECO:0000313" key="2">
    <source>
        <dbReference type="EMBL" id="MFC0221020.1"/>
    </source>
</evidence>
<evidence type="ECO:0000256" key="1">
    <source>
        <dbReference type="SAM" id="Phobius"/>
    </source>
</evidence>
<keyword evidence="3" id="KW-1185">Reference proteome</keyword>
<evidence type="ECO:0000313" key="3">
    <source>
        <dbReference type="Proteomes" id="UP001589698"/>
    </source>
</evidence>
<organism evidence="2 3">
    <name type="scientific">Nocardioides zeicaulis</name>
    <dbReference type="NCBI Taxonomy" id="1776857"/>
    <lineage>
        <taxon>Bacteria</taxon>
        <taxon>Bacillati</taxon>
        <taxon>Actinomycetota</taxon>
        <taxon>Actinomycetes</taxon>
        <taxon>Propionibacteriales</taxon>
        <taxon>Nocardioidaceae</taxon>
        <taxon>Nocardioides</taxon>
    </lineage>
</organism>
<keyword evidence="1" id="KW-1133">Transmembrane helix</keyword>
<keyword evidence="1" id="KW-0812">Transmembrane</keyword>